<comment type="caution">
    <text evidence="14">The sequence shown here is derived from an EMBL/GenBank/DDBJ whole genome shotgun (WGS) entry which is preliminary data.</text>
</comment>
<dbReference type="GO" id="GO:0033962">
    <property type="term" value="P:P-body assembly"/>
    <property type="evidence" value="ECO:0007669"/>
    <property type="project" value="TreeGrafter"/>
</dbReference>
<evidence type="ECO:0000313" key="16">
    <source>
        <dbReference type="Proteomes" id="UP000525078"/>
    </source>
</evidence>
<evidence type="ECO:0000256" key="1">
    <source>
        <dbReference type="ARBA" id="ARBA00004201"/>
    </source>
</evidence>
<evidence type="ECO:0000256" key="9">
    <source>
        <dbReference type="SAM" id="MobiDB-lite"/>
    </source>
</evidence>
<dbReference type="Pfam" id="PF09532">
    <property type="entry name" value="FDF"/>
    <property type="match status" value="1"/>
</dbReference>
<dbReference type="Proteomes" id="UP000583929">
    <property type="component" value="Unassembled WGS sequence"/>
</dbReference>
<accession>A0A7J6EES2</accession>
<feature type="short sequence motif" description="TFG box" evidence="8">
    <location>
        <begin position="568"/>
        <end position="588"/>
    </location>
</feature>
<evidence type="ECO:0000256" key="2">
    <source>
        <dbReference type="ARBA" id="ARBA00010415"/>
    </source>
</evidence>
<evidence type="ECO:0000256" key="7">
    <source>
        <dbReference type="PROSITE-ProRule" id="PRU00846"/>
    </source>
</evidence>
<evidence type="ECO:0000259" key="13">
    <source>
        <dbReference type="PROSITE" id="PS52002"/>
    </source>
</evidence>
<comment type="subcellular location">
    <subcellularLocation>
        <location evidence="1">Cytoplasm</location>
        <location evidence="1">P-body</location>
    </subcellularLocation>
</comment>
<feature type="compositionally biased region" description="Gly residues" evidence="9">
    <location>
        <begin position="593"/>
        <end position="620"/>
    </location>
</feature>
<keyword evidence="4" id="KW-0678">Repressor</keyword>
<feature type="region of interest" description="Disordered" evidence="9">
    <location>
        <begin position="512"/>
        <end position="534"/>
    </location>
</feature>
<evidence type="ECO:0000313" key="17">
    <source>
        <dbReference type="Proteomes" id="UP000583929"/>
    </source>
</evidence>
<gene>
    <name evidence="14" type="ORF">F8388_019510</name>
    <name evidence="15" type="ORF">G4B88_012451</name>
</gene>
<feature type="short sequence motif" description="FFD box" evidence="7">
    <location>
        <begin position="546"/>
        <end position="561"/>
    </location>
</feature>
<feature type="domain" description="Sm" evidence="13">
    <location>
        <begin position="8"/>
        <end position="91"/>
    </location>
</feature>
<dbReference type="GO" id="GO:0034063">
    <property type="term" value="P:stress granule assembly"/>
    <property type="evidence" value="ECO:0007669"/>
    <property type="project" value="TreeGrafter"/>
</dbReference>
<feature type="region of interest" description="Disordered" evidence="9">
    <location>
        <begin position="230"/>
        <end position="294"/>
    </location>
</feature>
<dbReference type="InterPro" id="IPR047575">
    <property type="entry name" value="Sm"/>
</dbReference>
<keyword evidence="17" id="KW-1185">Reference proteome</keyword>
<feature type="region of interest" description="Disordered" evidence="9">
    <location>
        <begin position="198"/>
        <end position="217"/>
    </location>
</feature>
<dbReference type="InterPro" id="IPR025609">
    <property type="entry name" value="Lsm14-like_N"/>
</dbReference>
<keyword evidence="5" id="KW-0507">mRNA processing</keyword>
<dbReference type="PANTHER" id="PTHR13586:SF0">
    <property type="entry name" value="TRAILER HITCH, ISOFORM H"/>
    <property type="match status" value="1"/>
</dbReference>
<dbReference type="SMART" id="SM01271">
    <property type="entry name" value="LSM14"/>
    <property type="match status" value="1"/>
</dbReference>
<evidence type="ECO:0000256" key="8">
    <source>
        <dbReference type="PROSITE-ProRule" id="PRU00869"/>
    </source>
</evidence>
<name>A0A7J6EES2_CANSA</name>
<dbReference type="EMBL" id="JAATIQ010000007">
    <property type="protein sequence ID" value="KAF4402666.1"/>
    <property type="molecule type" value="Genomic_DNA"/>
</dbReference>
<organism evidence="14 16">
    <name type="scientific">Cannabis sativa</name>
    <name type="common">Hemp</name>
    <name type="synonym">Marijuana</name>
    <dbReference type="NCBI Taxonomy" id="3483"/>
    <lineage>
        <taxon>Eukaryota</taxon>
        <taxon>Viridiplantae</taxon>
        <taxon>Streptophyta</taxon>
        <taxon>Embryophyta</taxon>
        <taxon>Tracheophyta</taxon>
        <taxon>Spermatophyta</taxon>
        <taxon>Magnoliopsida</taxon>
        <taxon>eudicotyledons</taxon>
        <taxon>Gunneridae</taxon>
        <taxon>Pentapetalae</taxon>
        <taxon>rosids</taxon>
        <taxon>fabids</taxon>
        <taxon>Rosales</taxon>
        <taxon>Cannabaceae</taxon>
        <taxon>Cannabis</taxon>
    </lineage>
</organism>
<dbReference type="Pfam" id="PF12701">
    <property type="entry name" value="LSM14"/>
    <property type="match status" value="1"/>
</dbReference>
<dbReference type="SMART" id="SM01199">
    <property type="entry name" value="FDF"/>
    <property type="match status" value="1"/>
</dbReference>
<evidence type="ECO:0000256" key="5">
    <source>
        <dbReference type="ARBA" id="ARBA00022664"/>
    </source>
</evidence>
<evidence type="ECO:0000256" key="6">
    <source>
        <dbReference type="ARBA" id="ARBA00059323"/>
    </source>
</evidence>
<dbReference type="InterPro" id="IPR025761">
    <property type="entry name" value="FFD_box"/>
</dbReference>
<dbReference type="FunFam" id="2.30.30.100:FF:000033">
    <property type="entry name" value="Trailer hitch, isoform C"/>
    <property type="match status" value="1"/>
</dbReference>
<proteinExistence type="inferred from homology"/>
<feature type="region of interest" description="Disordered" evidence="9">
    <location>
        <begin position="86"/>
        <end position="107"/>
    </location>
</feature>
<dbReference type="CDD" id="cd01736">
    <property type="entry name" value="LSm14_N"/>
    <property type="match status" value="1"/>
</dbReference>
<comment type="function">
    <text evidence="6">As a component of the decapping complex, involved in the degradation of mRNAs. Promotes P-body formation. Translational repressor.</text>
</comment>
<dbReference type="Proteomes" id="UP000525078">
    <property type="component" value="Unassembled WGS sequence"/>
</dbReference>
<dbReference type="InterPro" id="IPR025762">
    <property type="entry name" value="DFDF"/>
</dbReference>
<evidence type="ECO:0000256" key="3">
    <source>
        <dbReference type="ARBA" id="ARBA00022490"/>
    </source>
</evidence>
<feature type="domain" description="FFD box profile" evidence="11">
    <location>
        <begin position="546"/>
        <end position="561"/>
    </location>
</feature>
<feature type="compositionally biased region" description="Acidic residues" evidence="9">
    <location>
        <begin position="525"/>
        <end position="534"/>
    </location>
</feature>
<feature type="compositionally biased region" description="Low complexity" evidence="9">
    <location>
        <begin position="234"/>
        <end position="286"/>
    </location>
</feature>
<dbReference type="GO" id="GO:0006397">
    <property type="term" value="P:mRNA processing"/>
    <property type="evidence" value="ECO:0007669"/>
    <property type="project" value="UniProtKB-KW"/>
</dbReference>
<dbReference type="AlphaFoldDB" id="A0A7J6EES2"/>
<evidence type="ECO:0000313" key="14">
    <source>
        <dbReference type="EMBL" id="KAF4356851.1"/>
    </source>
</evidence>
<evidence type="ECO:0008006" key="18">
    <source>
        <dbReference type="Google" id="ProtNLM"/>
    </source>
</evidence>
<dbReference type="GO" id="GO:0003729">
    <property type="term" value="F:mRNA binding"/>
    <property type="evidence" value="ECO:0007669"/>
    <property type="project" value="TreeGrafter"/>
</dbReference>
<keyword evidence="3" id="KW-0963">Cytoplasm</keyword>
<comment type="similarity">
    <text evidence="2">Belongs to the LSM14 family.</text>
</comment>
<feature type="domain" description="TFG box profile" evidence="12">
    <location>
        <begin position="568"/>
        <end position="588"/>
    </location>
</feature>
<reference evidence="16 17" key="1">
    <citation type="journal article" date="2020" name="bioRxiv">
        <title>Sequence and annotation of 42 cannabis genomes reveals extensive copy number variation in cannabinoid synthesis and pathogen resistance genes.</title>
        <authorList>
            <person name="Mckernan K.J."/>
            <person name="Helbert Y."/>
            <person name="Kane L.T."/>
            <person name="Ebling H."/>
            <person name="Zhang L."/>
            <person name="Liu B."/>
            <person name="Eaton Z."/>
            <person name="Mclaughlin S."/>
            <person name="Kingan S."/>
            <person name="Baybayan P."/>
            <person name="Concepcion G."/>
            <person name="Jordan M."/>
            <person name="Riva A."/>
            <person name="Barbazuk W."/>
            <person name="Harkins T."/>
        </authorList>
    </citation>
    <scope>NUCLEOTIDE SEQUENCE [LARGE SCALE GENOMIC DNA]</scope>
    <source>
        <strain evidence="16 17">cv. Jamaican Lion 4</strain>
        <strain evidence="15">Father</strain>
        <strain evidence="14">Mother</strain>
        <tissue evidence="14">Leaf</tissue>
    </source>
</reference>
<dbReference type="PROSITE" id="PS51513">
    <property type="entry name" value="FFD"/>
    <property type="match status" value="1"/>
</dbReference>
<feature type="compositionally biased region" description="Pro residues" evidence="9">
    <location>
        <begin position="92"/>
        <end position="103"/>
    </location>
</feature>
<dbReference type="PROSITE" id="PS51536">
    <property type="entry name" value="TFG"/>
    <property type="match status" value="1"/>
</dbReference>
<protein>
    <recommendedName>
        <fullName evidence="18">Protein decapping 5</fullName>
    </recommendedName>
</protein>
<dbReference type="PROSITE" id="PS52002">
    <property type="entry name" value="SM"/>
    <property type="match status" value="1"/>
</dbReference>
<feature type="region of interest" description="Disordered" evidence="9">
    <location>
        <begin position="583"/>
        <end position="631"/>
    </location>
</feature>
<dbReference type="GO" id="GO:0000932">
    <property type="term" value="C:P-body"/>
    <property type="evidence" value="ECO:0007669"/>
    <property type="project" value="UniProtKB-SubCell"/>
</dbReference>
<evidence type="ECO:0000313" key="15">
    <source>
        <dbReference type="EMBL" id="KAF4402666.1"/>
    </source>
</evidence>
<feature type="compositionally biased region" description="Pro residues" evidence="9">
    <location>
        <begin position="204"/>
        <end position="217"/>
    </location>
</feature>
<dbReference type="Gene3D" id="2.30.30.100">
    <property type="match status" value="1"/>
</dbReference>
<evidence type="ECO:0000256" key="4">
    <source>
        <dbReference type="ARBA" id="ARBA00022491"/>
    </source>
</evidence>
<dbReference type="EMBL" id="JAATIP010000247">
    <property type="protein sequence ID" value="KAF4356851.1"/>
    <property type="molecule type" value="Genomic_DNA"/>
</dbReference>
<evidence type="ECO:0000259" key="11">
    <source>
        <dbReference type="PROSITE" id="PS51513"/>
    </source>
</evidence>
<evidence type="ECO:0000259" key="10">
    <source>
        <dbReference type="PROSITE" id="PS51512"/>
    </source>
</evidence>
<evidence type="ECO:0000259" key="12">
    <source>
        <dbReference type="PROSITE" id="PS51536"/>
    </source>
</evidence>
<dbReference type="InterPro" id="IPR019050">
    <property type="entry name" value="FDF_dom"/>
</dbReference>
<dbReference type="PANTHER" id="PTHR13586">
    <property type="entry name" value="SCD6 PROTEIN-RELATED"/>
    <property type="match status" value="1"/>
</dbReference>
<feature type="domain" description="DFDF" evidence="10">
    <location>
        <begin position="480"/>
        <end position="516"/>
    </location>
</feature>
<dbReference type="PROSITE" id="PS51512">
    <property type="entry name" value="DFDF"/>
    <property type="match status" value="1"/>
</dbReference>
<dbReference type="InterPro" id="IPR010920">
    <property type="entry name" value="LSM_dom_sf"/>
</dbReference>
<dbReference type="InterPro" id="IPR025768">
    <property type="entry name" value="TFG_box"/>
</dbReference>
<sequence length="631" mass="66883">MATESASRSSSAADSYIGSLISLTSKSEIRYEGVLYNINTEESSIGLRNVRSFGTEGRKKDGPQIPPSDKVYEYILFRGSDIKDLQVKSSPPAQPAQPTPPINNDPAIIQSHYTRPVTSSSSLPSAVTGPLTDIGSHTAQLGLPGSTFQGSLPLYQPGGNLGSWGASPPAPSANGGGLAMPMYWQGYYGPAGGLPHMHQQSLLRPPPGLSLPSSMPQPMPMPYPNFNLPLPNGAPSLPEAPPLLSAATTSSPNLTSTSAAPSTLPSPLSAVPPSSLASEPLLSTAPNKTPNSSISASTFSAGLPSLSSLTTSSDLSTILPPISNKPTSISAQTLMYQSVSQSTSSLVGPSTSVRTEATGPLLVTPGQLLQSSSAMVSSPQPSQTVNKDVEVVQVPASSSEGSMPVLPEAQPPILPLPTPARAGYKVIFVSVLFLNIFEYARKLDGHQHYKSMINVLVPNGPPYLNQQHGYRGRGRGRGTGTSRPVAKFTEDFDFMAMNEKFNKDEVWGHLGKNSKSSNTEGNGEISDEDDTQNIDDAELSKLESKPVYNKDDFFDSLSSNALDNESHHGRPRYSEQMKIDTETFGEFSRYRGGRGGRGPGRGGRGRGGGYYGRGYGYNGRGRGRAMPNRPQ</sequence>
<dbReference type="SUPFAM" id="SSF50182">
    <property type="entry name" value="Sm-like ribonucleoproteins"/>
    <property type="match status" value="1"/>
</dbReference>